<dbReference type="EMBL" id="JABCRI010001368">
    <property type="protein sequence ID" value="KAF8364626.1"/>
    <property type="molecule type" value="Genomic_DNA"/>
</dbReference>
<dbReference type="AlphaFoldDB" id="A0A834Y8Q3"/>
<name>A0A834Y8Q3_TETSI</name>
<evidence type="ECO:0000256" key="5">
    <source>
        <dbReference type="ARBA" id="ARBA00023242"/>
    </source>
</evidence>
<feature type="region of interest" description="Disordered" evidence="6">
    <location>
        <begin position="175"/>
        <end position="202"/>
    </location>
</feature>
<dbReference type="Pfam" id="PF00319">
    <property type="entry name" value="SRF-TF"/>
    <property type="match status" value="1"/>
</dbReference>
<dbReference type="GO" id="GO:0000981">
    <property type="term" value="F:DNA-binding transcription factor activity, RNA polymerase II-specific"/>
    <property type="evidence" value="ECO:0007669"/>
    <property type="project" value="TreeGrafter"/>
</dbReference>
<dbReference type="PRINTS" id="PR00404">
    <property type="entry name" value="MADSDOMAIN"/>
</dbReference>
<evidence type="ECO:0000256" key="4">
    <source>
        <dbReference type="ARBA" id="ARBA00023163"/>
    </source>
</evidence>
<evidence type="ECO:0000313" key="8">
    <source>
        <dbReference type="EMBL" id="KAF8364626.1"/>
    </source>
</evidence>
<accession>A0A834Y8Q3</accession>
<evidence type="ECO:0000256" key="2">
    <source>
        <dbReference type="ARBA" id="ARBA00023015"/>
    </source>
</evidence>
<keyword evidence="2" id="KW-0805">Transcription regulation</keyword>
<comment type="subcellular location">
    <subcellularLocation>
        <location evidence="1">Nucleus</location>
    </subcellularLocation>
</comment>
<dbReference type="OrthoDB" id="1896642at2759"/>
<gene>
    <name evidence="8" type="ORF">HHK36_033405</name>
</gene>
<dbReference type="SMART" id="SM00432">
    <property type="entry name" value="MADS"/>
    <property type="match status" value="1"/>
</dbReference>
<keyword evidence="4" id="KW-0804">Transcription</keyword>
<evidence type="ECO:0000256" key="6">
    <source>
        <dbReference type="SAM" id="MobiDB-lite"/>
    </source>
</evidence>
<dbReference type="InterPro" id="IPR036879">
    <property type="entry name" value="TF_MADSbox_sf"/>
</dbReference>
<feature type="compositionally biased region" description="Polar residues" evidence="6">
    <location>
        <begin position="178"/>
        <end position="197"/>
    </location>
</feature>
<dbReference type="SUPFAM" id="SSF55455">
    <property type="entry name" value="SRF-like"/>
    <property type="match status" value="1"/>
</dbReference>
<dbReference type="GO" id="GO:0000978">
    <property type="term" value="F:RNA polymerase II cis-regulatory region sequence-specific DNA binding"/>
    <property type="evidence" value="ECO:0007669"/>
    <property type="project" value="TreeGrafter"/>
</dbReference>
<reference evidence="8 9" key="1">
    <citation type="submission" date="2020-04" db="EMBL/GenBank/DDBJ databases">
        <title>Plant Genome Project.</title>
        <authorList>
            <person name="Zhang R.-G."/>
        </authorList>
    </citation>
    <scope>NUCLEOTIDE SEQUENCE [LARGE SCALE GENOMIC DNA]</scope>
    <source>
        <strain evidence="8">YNK0</strain>
        <tissue evidence="8">Leaf</tissue>
    </source>
</reference>
<dbReference type="GO" id="GO:0005634">
    <property type="term" value="C:nucleus"/>
    <property type="evidence" value="ECO:0007669"/>
    <property type="project" value="UniProtKB-SubCell"/>
</dbReference>
<protein>
    <recommendedName>
        <fullName evidence="7">MADS-box domain-containing protein</fullName>
    </recommendedName>
</protein>
<dbReference type="GO" id="GO:0046983">
    <property type="term" value="F:protein dimerization activity"/>
    <property type="evidence" value="ECO:0007669"/>
    <property type="project" value="InterPro"/>
</dbReference>
<proteinExistence type="predicted"/>
<dbReference type="Proteomes" id="UP000655225">
    <property type="component" value="Unassembled WGS sequence"/>
</dbReference>
<evidence type="ECO:0000259" key="7">
    <source>
        <dbReference type="PROSITE" id="PS50066"/>
    </source>
</evidence>
<evidence type="ECO:0000256" key="1">
    <source>
        <dbReference type="ARBA" id="ARBA00004123"/>
    </source>
</evidence>
<evidence type="ECO:0000256" key="3">
    <source>
        <dbReference type="ARBA" id="ARBA00023125"/>
    </source>
</evidence>
<evidence type="ECO:0000313" key="9">
    <source>
        <dbReference type="Proteomes" id="UP000655225"/>
    </source>
</evidence>
<dbReference type="InterPro" id="IPR002100">
    <property type="entry name" value="TF_MADSbox"/>
</dbReference>
<organism evidence="8 9">
    <name type="scientific">Tetracentron sinense</name>
    <name type="common">Spur-leaf</name>
    <dbReference type="NCBI Taxonomy" id="13715"/>
    <lineage>
        <taxon>Eukaryota</taxon>
        <taxon>Viridiplantae</taxon>
        <taxon>Streptophyta</taxon>
        <taxon>Embryophyta</taxon>
        <taxon>Tracheophyta</taxon>
        <taxon>Spermatophyta</taxon>
        <taxon>Magnoliopsida</taxon>
        <taxon>Trochodendrales</taxon>
        <taxon>Trochodendraceae</taxon>
        <taxon>Tetracentron</taxon>
    </lineage>
</organism>
<keyword evidence="5" id="KW-0539">Nucleus</keyword>
<dbReference type="PANTHER" id="PTHR11945:SF776">
    <property type="entry name" value="AGAMOUS-LIKE 50-RELATED"/>
    <property type="match status" value="1"/>
</dbReference>
<dbReference type="Gene3D" id="3.40.1810.10">
    <property type="entry name" value="Transcription factor, MADS-box"/>
    <property type="match status" value="1"/>
</dbReference>
<feature type="domain" description="MADS-box" evidence="7">
    <location>
        <begin position="1"/>
        <end position="61"/>
    </location>
</feature>
<dbReference type="PROSITE" id="PS50066">
    <property type="entry name" value="MADS_BOX_2"/>
    <property type="match status" value="1"/>
</dbReference>
<dbReference type="FunFam" id="3.40.1810.10:FF:000006">
    <property type="entry name" value="Agamous-like MADS-box protein AGL62"/>
    <property type="match status" value="1"/>
</dbReference>
<keyword evidence="3" id="KW-0238">DNA-binding</keyword>
<comment type="caution">
    <text evidence="8">The sequence shown here is derived from an EMBL/GenBank/DDBJ whole genome shotgun (WGS) entry which is preliminary data.</text>
</comment>
<keyword evidence="9" id="KW-1185">Reference proteome</keyword>
<sequence>MGRQKIKMEKIEDKHKLQVCFSKRRKGLFKKAKDLCTLSGAKIAMVVFSPAGKPFTFGESSVETLIDHFGGVIGNDRTEGSKKDTSFLLEQSVCDNGETLLDHFGGAVGNDTTDECKKDTSFILENQLQQSERKFRWNKYMESIDDIEQLQIIISALVKLKENVLRQLSMGSVMDGASTRSQSGSVMDGASTSSQRSVMEETIESTIHYPEEECDPDFMFDVDELLSLLS</sequence>
<dbReference type="PANTHER" id="PTHR11945">
    <property type="entry name" value="MADS BOX PROTEIN"/>
    <property type="match status" value="1"/>
</dbReference>